<feature type="compositionally biased region" description="Polar residues" evidence="1">
    <location>
        <begin position="49"/>
        <end position="58"/>
    </location>
</feature>
<reference evidence="2" key="1">
    <citation type="submission" date="2022-08" db="EMBL/GenBank/DDBJ databases">
        <authorList>
            <consortium name="DOE Joint Genome Institute"/>
            <person name="Min B."/>
            <person name="Riley R."/>
            <person name="Sierra-Patev S."/>
            <person name="Naranjo-Ortiz M."/>
            <person name="Looney B."/>
            <person name="Konkel Z."/>
            <person name="Slot J.C."/>
            <person name="Sakamoto Y."/>
            <person name="Steenwyk J.L."/>
            <person name="Rokas A."/>
            <person name="Carro J."/>
            <person name="Camarero S."/>
            <person name="Ferreira P."/>
            <person name="Molpeceres G."/>
            <person name="Ruiz-Duenas F.J."/>
            <person name="Serrano A."/>
            <person name="Henrissat B."/>
            <person name="Drula E."/>
            <person name="Hughes K.W."/>
            <person name="Mata J.L."/>
            <person name="Ishikawa N.K."/>
            <person name="Vargas-Isla R."/>
            <person name="Ushijima S."/>
            <person name="Smith C.A."/>
            <person name="Ahrendt S."/>
            <person name="Andreopoulos W."/>
            <person name="He G."/>
            <person name="Labutti K."/>
            <person name="Lipzen A."/>
            <person name="Ng V."/>
            <person name="Sandor L."/>
            <person name="Barry K."/>
            <person name="Martinez A.T."/>
            <person name="Xiao Y."/>
            <person name="Gibbons J.G."/>
            <person name="Terashima K."/>
            <person name="Hibbett D.S."/>
            <person name="Grigoriev I.V."/>
        </authorList>
    </citation>
    <scope>NUCLEOTIDE SEQUENCE</scope>
    <source>
        <strain evidence="2">TFB10291</strain>
    </source>
</reference>
<name>A0AA38KL19_9AGAR</name>
<feature type="region of interest" description="Disordered" evidence="1">
    <location>
        <begin position="151"/>
        <end position="288"/>
    </location>
</feature>
<gene>
    <name evidence="2" type="ORF">GGU10DRAFT_380849</name>
</gene>
<sequence length="405" mass="47125">MSFGSDPQDFVQYALSLPDNISNDSSHESKSFEPYTDSNSEIDSDASDMESNASNDALDTSEVASWDEIIRQADPRYCHQFLRHMMDYYTNPDPNVVIGSEYEPLDQEDFKSDLELPSFMGPDEMSSPQKLTSSQIAAQLRQMQEQLLAAQEEERMEVERTKRVAEEKARREAEEQKKRQEKEVAEKKRRIEEVKHAKAAKKKLEEAEKKRQEELAEARRGKAREVVPSKRILDDISDPSDPPYQEESMNNDSERDEEPKTLKKKKGQLQVLRPLGPPTHDASSENWTVVPRTSQTWVKSNPTVRESSQPLDFYKRIVGAIEHLQETMVDVAYELRQFRLQVGSWQDTMLAERSRRARTGEALEALEIERELVEFEEEEEDFEKEVRRQKEQAELEEEEEEEEEE</sequence>
<evidence type="ECO:0000256" key="1">
    <source>
        <dbReference type="SAM" id="MobiDB-lite"/>
    </source>
</evidence>
<feature type="compositionally biased region" description="Acidic residues" evidence="1">
    <location>
        <begin position="374"/>
        <end position="383"/>
    </location>
</feature>
<feature type="compositionally biased region" description="Acidic residues" evidence="1">
    <location>
        <begin position="394"/>
        <end position="405"/>
    </location>
</feature>
<organism evidence="2 3">
    <name type="scientific">Lentinula aff. detonsa</name>
    <dbReference type="NCBI Taxonomy" id="2804958"/>
    <lineage>
        <taxon>Eukaryota</taxon>
        <taxon>Fungi</taxon>
        <taxon>Dikarya</taxon>
        <taxon>Basidiomycota</taxon>
        <taxon>Agaricomycotina</taxon>
        <taxon>Agaricomycetes</taxon>
        <taxon>Agaricomycetidae</taxon>
        <taxon>Agaricales</taxon>
        <taxon>Marasmiineae</taxon>
        <taxon>Omphalotaceae</taxon>
        <taxon>Lentinula</taxon>
    </lineage>
</organism>
<feature type="region of interest" description="Disordered" evidence="1">
    <location>
        <begin position="374"/>
        <end position="405"/>
    </location>
</feature>
<feature type="compositionally biased region" description="Basic and acidic residues" evidence="1">
    <location>
        <begin position="157"/>
        <end position="234"/>
    </location>
</feature>
<keyword evidence="3" id="KW-1185">Reference proteome</keyword>
<dbReference type="Proteomes" id="UP001163798">
    <property type="component" value="Unassembled WGS sequence"/>
</dbReference>
<evidence type="ECO:0000313" key="2">
    <source>
        <dbReference type="EMBL" id="KAJ3780300.1"/>
    </source>
</evidence>
<comment type="caution">
    <text evidence="2">The sequence shown here is derived from an EMBL/GenBank/DDBJ whole genome shotgun (WGS) entry which is preliminary data.</text>
</comment>
<accession>A0AA38KL19</accession>
<feature type="region of interest" description="Disordered" evidence="1">
    <location>
        <begin position="14"/>
        <end position="59"/>
    </location>
</feature>
<dbReference type="EMBL" id="MU793802">
    <property type="protein sequence ID" value="KAJ3780300.1"/>
    <property type="molecule type" value="Genomic_DNA"/>
</dbReference>
<evidence type="ECO:0000313" key="3">
    <source>
        <dbReference type="Proteomes" id="UP001163798"/>
    </source>
</evidence>
<feature type="compositionally biased region" description="Basic and acidic residues" evidence="1">
    <location>
        <begin position="384"/>
        <end position="393"/>
    </location>
</feature>
<protein>
    <submittedName>
        <fullName evidence="2">Uncharacterized protein</fullName>
    </submittedName>
</protein>
<proteinExistence type="predicted"/>
<dbReference type="AlphaFoldDB" id="A0AA38KL19"/>